<keyword evidence="2" id="KW-0238">DNA-binding</keyword>
<dbReference type="EMBL" id="JAAGWZ010000001">
    <property type="protein sequence ID" value="NEM89954.1"/>
    <property type="molecule type" value="Genomic_DNA"/>
</dbReference>
<dbReference type="Pfam" id="PF07729">
    <property type="entry name" value="FCD"/>
    <property type="match status" value="1"/>
</dbReference>
<dbReference type="Gene3D" id="1.10.10.10">
    <property type="entry name" value="Winged helix-like DNA-binding domain superfamily/Winged helix DNA-binding domain"/>
    <property type="match status" value="1"/>
</dbReference>
<proteinExistence type="predicted"/>
<evidence type="ECO:0000256" key="2">
    <source>
        <dbReference type="ARBA" id="ARBA00023125"/>
    </source>
</evidence>
<gene>
    <name evidence="6" type="ORF">G3T37_01130</name>
</gene>
<name>A0A7C9PL18_9MICO</name>
<dbReference type="GO" id="GO:0003677">
    <property type="term" value="F:DNA binding"/>
    <property type="evidence" value="ECO:0007669"/>
    <property type="project" value="UniProtKB-KW"/>
</dbReference>
<evidence type="ECO:0000256" key="1">
    <source>
        <dbReference type="ARBA" id="ARBA00023015"/>
    </source>
</evidence>
<feature type="region of interest" description="Disordered" evidence="4">
    <location>
        <begin position="243"/>
        <end position="262"/>
    </location>
</feature>
<dbReference type="InterPro" id="IPR036390">
    <property type="entry name" value="WH_DNA-bd_sf"/>
</dbReference>
<dbReference type="SMART" id="SM00895">
    <property type="entry name" value="FCD"/>
    <property type="match status" value="1"/>
</dbReference>
<evidence type="ECO:0000313" key="7">
    <source>
        <dbReference type="Proteomes" id="UP000479756"/>
    </source>
</evidence>
<evidence type="ECO:0000256" key="3">
    <source>
        <dbReference type="ARBA" id="ARBA00023163"/>
    </source>
</evidence>
<feature type="domain" description="HTH gntR-type" evidence="5">
    <location>
        <begin position="19"/>
        <end position="89"/>
    </location>
</feature>
<reference evidence="6 7" key="1">
    <citation type="journal article" date="2014" name="Int. J. Syst. Evol. Microbiol.">
        <title>Description of Galbitalea soli gen. nov., sp. nov., and Frondihabitans sucicola sp. nov.</title>
        <authorList>
            <person name="Kim S.J."/>
            <person name="Lim J.M."/>
            <person name="Ahn J.H."/>
            <person name="Weon H.Y."/>
            <person name="Hamada M."/>
            <person name="Suzuki K."/>
            <person name="Ahn T.Y."/>
            <person name="Kwon S.W."/>
        </authorList>
    </citation>
    <scope>NUCLEOTIDE SEQUENCE [LARGE SCALE GENOMIC DNA]</scope>
    <source>
        <strain evidence="6 7">NBRC 108727</strain>
    </source>
</reference>
<keyword evidence="7" id="KW-1185">Reference proteome</keyword>
<dbReference type="CDD" id="cd07377">
    <property type="entry name" value="WHTH_GntR"/>
    <property type="match status" value="1"/>
</dbReference>
<dbReference type="Pfam" id="PF00392">
    <property type="entry name" value="GntR"/>
    <property type="match status" value="1"/>
</dbReference>
<evidence type="ECO:0000313" key="6">
    <source>
        <dbReference type="EMBL" id="NEM89954.1"/>
    </source>
</evidence>
<keyword evidence="1" id="KW-0805">Transcription regulation</keyword>
<dbReference type="SUPFAM" id="SSF46785">
    <property type="entry name" value="Winged helix' DNA-binding domain"/>
    <property type="match status" value="1"/>
</dbReference>
<dbReference type="InterPro" id="IPR036388">
    <property type="entry name" value="WH-like_DNA-bd_sf"/>
</dbReference>
<keyword evidence="3" id="KW-0804">Transcription</keyword>
<evidence type="ECO:0000259" key="5">
    <source>
        <dbReference type="PROSITE" id="PS50949"/>
    </source>
</evidence>
<dbReference type="RefSeq" id="WP_163471642.1">
    <property type="nucleotide sequence ID" value="NZ_JAAGWZ010000001.1"/>
</dbReference>
<dbReference type="InterPro" id="IPR000524">
    <property type="entry name" value="Tscrpt_reg_HTH_GntR"/>
</dbReference>
<comment type="caution">
    <text evidence="6">The sequence shown here is derived from an EMBL/GenBank/DDBJ whole genome shotgun (WGS) entry which is preliminary data.</text>
</comment>
<dbReference type="InterPro" id="IPR011711">
    <property type="entry name" value="GntR_C"/>
</dbReference>
<dbReference type="Gene3D" id="1.20.120.530">
    <property type="entry name" value="GntR ligand-binding domain-like"/>
    <property type="match status" value="1"/>
</dbReference>
<evidence type="ECO:0000256" key="4">
    <source>
        <dbReference type="SAM" id="MobiDB-lite"/>
    </source>
</evidence>
<dbReference type="GO" id="GO:0003700">
    <property type="term" value="F:DNA-binding transcription factor activity"/>
    <property type="evidence" value="ECO:0007669"/>
    <property type="project" value="InterPro"/>
</dbReference>
<dbReference type="PROSITE" id="PS50949">
    <property type="entry name" value="HTH_GNTR"/>
    <property type="match status" value="1"/>
</dbReference>
<dbReference type="PANTHER" id="PTHR43537">
    <property type="entry name" value="TRANSCRIPTIONAL REGULATOR, GNTR FAMILY"/>
    <property type="match status" value="1"/>
</dbReference>
<dbReference type="SMART" id="SM00345">
    <property type="entry name" value="HTH_GNTR"/>
    <property type="match status" value="1"/>
</dbReference>
<protein>
    <submittedName>
        <fullName evidence="6">FadR family transcriptional regulator</fullName>
    </submittedName>
</protein>
<accession>A0A7C9PL18</accession>
<dbReference type="AlphaFoldDB" id="A0A7C9PL18"/>
<sequence>MTNAESEPVIGALRPLVAETAGARIADRFVTAIALGQFVVGQKLPTVQELSKLLEVSPTTVREALTRLAALGYVTVQRGRHGGTVVTSQWGPASDSMVRRALEPGWDQLEVTLDYRSLIEQQIARTAAVRHTAEDADRIRRAVAGYEAADSDRESSRIADLEVHQAIAAATHNAQLADLSLRIRRDVSLGFDAEPYSPEVRARAIDQHARLAEAILGARADEAARLAEEHFSLTAETLRTLHTRIESADPRRVSSDPNPTES</sequence>
<dbReference type="PANTHER" id="PTHR43537:SF24">
    <property type="entry name" value="GLUCONATE OPERON TRANSCRIPTIONAL REPRESSOR"/>
    <property type="match status" value="1"/>
</dbReference>
<feature type="compositionally biased region" description="Basic and acidic residues" evidence="4">
    <location>
        <begin position="243"/>
        <end position="254"/>
    </location>
</feature>
<organism evidence="6 7">
    <name type="scientific">Galbitalea soli</name>
    <dbReference type="NCBI Taxonomy" id="1268042"/>
    <lineage>
        <taxon>Bacteria</taxon>
        <taxon>Bacillati</taxon>
        <taxon>Actinomycetota</taxon>
        <taxon>Actinomycetes</taxon>
        <taxon>Micrococcales</taxon>
        <taxon>Microbacteriaceae</taxon>
        <taxon>Galbitalea</taxon>
    </lineage>
</organism>
<dbReference type="InterPro" id="IPR008920">
    <property type="entry name" value="TF_FadR/GntR_C"/>
</dbReference>
<dbReference type="Proteomes" id="UP000479756">
    <property type="component" value="Unassembled WGS sequence"/>
</dbReference>
<dbReference type="SUPFAM" id="SSF48008">
    <property type="entry name" value="GntR ligand-binding domain-like"/>
    <property type="match status" value="1"/>
</dbReference>